<dbReference type="Gene3D" id="3.90.190.20">
    <property type="entry name" value="Mur ligase, C-terminal domain"/>
    <property type="match status" value="1"/>
</dbReference>
<dbReference type="Gene3D" id="3.40.1190.10">
    <property type="entry name" value="Mur-like, catalytic domain"/>
    <property type="match status" value="1"/>
</dbReference>
<keyword evidence="2" id="KW-0133">Cell shape</keyword>
<dbReference type="InterPro" id="IPR013221">
    <property type="entry name" value="Mur_ligase_cen"/>
</dbReference>
<dbReference type="EMBL" id="MFJX01000001">
    <property type="protein sequence ID" value="OGG31611.1"/>
    <property type="molecule type" value="Genomic_DNA"/>
</dbReference>
<comment type="caution">
    <text evidence="5">The sequence shown here is derived from an EMBL/GenBank/DDBJ whole genome shotgun (WGS) entry which is preliminary data.</text>
</comment>
<dbReference type="InterPro" id="IPR036565">
    <property type="entry name" value="Mur-like_cat_sf"/>
</dbReference>
<comment type="subcellular location">
    <subcellularLocation>
        <location evidence="2">Cytoplasm</location>
    </subcellularLocation>
</comment>
<proteinExistence type="inferred from homology"/>
<dbReference type="NCBIfam" id="TIGR01085">
    <property type="entry name" value="murE"/>
    <property type="match status" value="1"/>
</dbReference>
<dbReference type="AlphaFoldDB" id="A0A1F6B3W4"/>
<feature type="domain" description="Mur ligase C-terminal" evidence="3">
    <location>
        <begin position="238"/>
        <end position="363"/>
    </location>
</feature>
<evidence type="ECO:0000313" key="6">
    <source>
        <dbReference type="Proteomes" id="UP000176450"/>
    </source>
</evidence>
<dbReference type="Proteomes" id="UP000176450">
    <property type="component" value="Unassembled WGS sequence"/>
</dbReference>
<keyword evidence="2" id="KW-0131">Cell cycle</keyword>
<dbReference type="Pfam" id="PF02875">
    <property type="entry name" value="Mur_ligase_C"/>
    <property type="match status" value="1"/>
</dbReference>
<dbReference type="GO" id="GO:0005524">
    <property type="term" value="F:ATP binding"/>
    <property type="evidence" value="ECO:0007669"/>
    <property type="project" value="InterPro"/>
</dbReference>
<evidence type="ECO:0000259" key="4">
    <source>
        <dbReference type="Pfam" id="PF08245"/>
    </source>
</evidence>
<evidence type="ECO:0000259" key="3">
    <source>
        <dbReference type="Pfam" id="PF02875"/>
    </source>
</evidence>
<keyword evidence="2" id="KW-0573">Peptidoglycan synthesis</keyword>
<dbReference type="PANTHER" id="PTHR23135:SF4">
    <property type="entry name" value="UDP-N-ACETYLMURAMOYL-L-ALANYL-D-GLUTAMATE--2,6-DIAMINOPIMELATE LIGASE MURE HOMOLOG, CHLOROPLASTIC"/>
    <property type="match status" value="1"/>
</dbReference>
<dbReference type="InterPro" id="IPR036615">
    <property type="entry name" value="Mur_ligase_C_dom_sf"/>
</dbReference>
<name>A0A1F6B3W4_9BACT</name>
<dbReference type="InterPro" id="IPR005761">
    <property type="entry name" value="UDP-N-AcMur-Glu-dNH2Pim_ligase"/>
</dbReference>
<evidence type="ECO:0000313" key="5">
    <source>
        <dbReference type="EMBL" id="OGG31611.1"/>
    </source>
</evidence>
<reference evidence="5 6" key="1">
    <citation type="journal article" date="2016" name="Nat. Commun.">
        <title>Thousands of microbial genomes shed light on interconnected biogeochemical processes in an aquifer system.</title>
        <authorList>
            <person name="Anantharaman K."/>
            <person name="Brown C.T."/>
            <person name="Hug L.A."/>
            <person name="Sharon I."/>
            <person name="Castelle C.J."/>
            <person name="Probst A.J."/>
            <person name="Thomas B.C."/>
            <person name="Singh A."/>
            <person name="Wilkins M.J."/>
            <person name="Karaoz U."/>
            <person name="Brodie E.L."/>
            <person name="Williams K.H."/>
            <person name="Hubbard S.S."/>
            <person name="Banfield J.F."/>
        </authorList>
    </citation>
    <scope>NUCLEOTIDE SEQUENCE [LARGE SCALE GENOMIC DNA]</scope>
</reference>
<dbReference type="Pfam" id="PF08245">
    <property type="entry name" value="Mur_ligase_M"/>
    <property type="match status" value="1"/>
</dbReference>
<dbReference type="GO" id="GO:0008360">
    <property type="term" value="P:regulation of cell shape"/>
    <property type="evidence" value="ECO:0007669"/>
    <property type="project" value="UniProtKB-KW"/>
</dbReference>
<keyword evidence="2" id="KW-0961">Cell wall biogenesis/degradation</keyword>
<dbReference type="InterPro" id="IPR004101">
    <property type="entry name" value="Mur_ligase_C"/>
</dbReference>
<dbReference type="SUPFAM" id="SSF53244">
    <property type="entry name" value="MurD-like peptide ligases, peptide-binding domain"/>
    <property type="match status" value="1"/>
</dbReference>
<accession>A0A1F6B3W4</accession>
<evidence type="ECO:0008006" key="7">
    <source>
        <dbReference type="Google" id="ProtNLM"/>
    </source>
</evidence>
<dbReference type="GO" id="GO:0071555">
    <property type="term" value="P:cell wall organization"/>
    <property type="evidence" value="ECO:0007669"/>
    <property type="project" value="UniProtKB-KW"/>
</dbReference>
<comment type="pathway">
    <text evidence="2">Cell wall biogenesis; peptidoglycan biosynthesis.</text>
</comment>
<dbReference type="GO" id="GO:0051301">
    <property type="term" value="P:cell division"/>
    <property type="evidence" value="ECO:0007669"/>
    <property type="project" value="UniProtKB-KW"/>
</dbReference>
<gene>
    <name evidence="5" type="ORF">A3A63_00065</name>
</gene>
<dbReference type="PANTHER" id="PTHR23135">
    <property type="entry name" value="MUR LIGASE FAMILY MEMBER"/>
    <property type="match status" value="1"/>
</dbReference>
<keyword evidence="2" id="KW-0132">Cell division</keyword>
<evidence type="ECO:0000256" key="1">
    <source>
        <dbReference type="ARBA" id="ARBA00005898"/>
    </source>
</evidence>
<protein>
    <recommendedName>
        <fullName evidence="7">UDP-N-acetylmuramyl-tripeptide synthetase</fullName>
    </recommendedName>
</protein>
<organism evidence="5 6">
    <name type="scientific">Candidatus Gottesmanbacteria bacterium RIFCSPLOWO2_01_FULL_46_9</name>
    <dbReference type="NCBI Taxonomy" id="1798394"/>
    <lineage>
        <taxon>Bacteria</taxon>
        <taxon>Candidatus Gottesmaniibacteriota</taxon>
    </lineage>
</organism>
<dbReference type="GO" id="GO:0016881">
    <property type="term" value="F:acid-amino acid ligase activity"/>
    <property type="evidence" value="ECO:0007669"/>
    <property type="project" value="InterPro"/>
</dbReference>
<dbReference type="GO" id="GO:0009252">
    <property type="term" value="P:peptidoglycan biosynthetic process"/>
    <property type="evidence" value="ECO:0007669"/>
    <property type="project" value="UniProtKB-UniPathway"/>
</dbReference>
<evidence type="ECO:0000256" key="2">
    <source>
        <dbReference type="RuleBase" id="RU004135"/>
    </source>
</evidence>
<dbReference type="SUPFAM" id="SSF53623">
    <property type="entry name" value="MurD-like peptide ligases, catalytic domain"/>
    <property type="match status" value="1"/>
</dbReference>
<feature type="domain" description="Mur ligase central" evidence="4">
    <location>
        <begin position="33"/>
        <end position="216"/>
    </location>
</feature>
<dbReference type="UniPathway" id="UPA00219"/>
<dbReference type="GO" id="GO:0005737">
    <property type="term" value="C:cytoplasm"/>
    <property type="evidence" value="ECO:0007669"/>
    <property type="project" value="UniProtKB-SubCell"/>
</dbReference>
<sequence>MVRSLKGLYHLLLALLANVWFGFPARKLVVIGVTGTDGKTTTTTLIYEILKAGGVKASMISSVHAVVGGKTYDTGFHVTTPDAFFVQKYLRQAVDHGDTHMVLEVTSHGLAQYRVLGVPFAVGVITNVTHEHLDWHKTFEDYQRVKLSLLSHAKIAVINRDEAELYNKALPLLWHKRVITYGIRREAKITPTVYPFSTKLPGEFNRYNCLAAISVAVALDIPPTAVRLAISNFTGIPGRMETVMTSPFTVIVDFAHTPNAIDRALKTARKMAKKRLIHVFGSAGLRDYSKRPLMGEASSRHADIIILTEEDYRTENVETIMDEIQAGIKTGPWIYRYANRGKAIAYAFSIAKPGDLVIITGKGHEQSLCRGTKEYPWSDQREVKKLCRSPNASRNKT</sequence>
<comment type="similarity">
    <text evidence="1">Belongs to the MurCDEF family. MurE subfamily.</text>
</comment>